<feature type="region of interest" description="Disordered" evidence="1">
    <location>
        <begin position="1"/>
        <end position="21"/>
    </location>
</feature>
<accession>A0ABP8NTS8</accession>
<reference evidence="3" key="1">
    <citation type="journal article" date="2019" name="Int. J. Syst. Evol. Microbiol.">
        <title>The Global Catalogue of Microorganisms (GCM) 10K type strain sequencing project: providing services to taxonomists for standard genome sequencing and annotation.</title>
        <authorList>
            <consortium name="The Broad Institute Genomics Platform"/>
            <consortium name="The Broad Institute Genome Sequencing Center for Infectious Disease"/>
            <person name="Wu L."/>
            <person name="Ma J."/>
        </authorList>
    </citation>
    <scope>NUCLEOTIDE SEQUENCE [LARGE SCALE GENOMIC DNA]</scope>
    <source>
        <strain evidence="3">JCM 17759</strain>
    </source>
</reference>
<evidence type="ECO:0000313" key="3">
    <source>
        <dbReference type="Proteomes" id="UP001500840"/>
    </source>
</evidence>
<gene>
    <name evidence="2" type="ORF">GCM10023156_71170</name>
</gene>
<protein>
    <recommendedName>
        <fullName evidence="4">HipA N-terminal subdomain 1 domain-containing protein</fullName>
    </recommendedName>
</protein>
<evidence type="ECO:0000256" key="1">
    <source>
        <dbReference type="SAM" id="MobiDB-lite"/>
    </source>
</evidence>
<dbReference type="EMBL" id="BAABGA010000120">
    <property type="protein sequence ID" value="GAA4473341.1"/>
    <property type="molecule type" value="Genomic_DNA"/>
</dbReference>
<dbReference type="Proteomes" id="UP001500840">
    <property type="component" value="Unassembled WGS sequence"/>
</dbReference>
<name>A0ABP8NTS8_9BACT</name>
<proteinExistence type="predicted"/>
<keyword evidence="3" id="KW-1185">Reference proteome</keyword>
<evidence type="ECO:0000313" key="2">
    <source>
        <dbReference type="EMBL" id="GAA4473341.1"/>
    </source>
</evidence>
<sequence length="122" mass="13577">MQNSEALGHRRSPEVPSLESQMPFTEQILGVVNSSEGHRVLLVLRERHAKPFELRTETFSSNVGWFTQQSLELTRSEFSGLKNVLGLPLARVCSQTLHDIQPTDREQSGQSILSFAAATKTA</sequence>
<evidence type="ECO:0008006" key="4">
    <source>
        <dbReference type="Google" id="ProtNLM"/>
    </source>
</evidence>
<comment type="caution">
    <text evidence="2">The sequence shown here is derived from an EMBL/GenBank/DDBJ whole genome shotgun (WGS) entry which is preliminary data.</text>
</comment>
<organism evidence="2 3">
    <name type="scientific">Novipirellula rosea</name>
    <dbReference type="NCBI Taxonomy" id="1031540"/>
    <lineage>
        <taxon>Bacteria</taxon>
        <taxon>Pseudomonadati</taxon>
        <taxon>Planctomycetota</taxon>
        <taxon>Planctomycetia</taxon>
        <taxon>Pirellulales</taxon>
        <taxon>Pirellulaceae</taxon>
        <taxon>Novipirellula</taxon>
    </lineage>
</organism>